<dbReference type="GO" id="GO:0016159">
    <property type="term" value="F:muconolactone delta-isomerase activity"/>
    <property type="evidence" value="ECO:0007669"/>
    <property type="project" value="UniProtKB-EC"/>
</dbReference>
<comment type="caution">
    <text evidence="11">The sequence shown here is derived from an EMBL/GenBank/DDBJ whole genome shotgun (WGS) entry which is preliminary data.</text>
</comment>
<evidence type="ECO:0000256" key="1">
    <source>
        <dbReference type="ARBA" id="ARBA00001739"/>
    </source>
</evidence>
<sequence>MLYQVEMVVKPPKEMDASTFDEIKSREKSYSQDLQRQGKWRHIWRIAGQYANISIFDVESHEELHNLLLALPLYPYMDITVTPLCRHPSSIHESDC</sequence>
<reference evidence="11 12" key="1">
    <citation type="submission" date="2020-04" db="EMBL/GenBank/DDBJ databases">
        <title>Genome sequencing of Rosenbergiella species.</title>
        <authorList>
            <person name="Alvarez-Perez S."/>
            <person name="Lievens B."/>
        </authorList>
    </citation>
    <scope>NUCLEOTIDE SEQUENCE [LARGE SCALE GENOMIC DNA]</scope>
    <source>
        <strain evidence="11 12">CdVSA20.1</strain>
    </source>
</reference>
<protein>
    <recommendedName>
        <fullName evidence="5 8">Muconolactone Delta-isomerase</fullName>
        <shortName evidence="9">MIase</shortName>
        <ecNumber evidence="5 8">5.3.3.4</ecNumber>
    </recommendedName>
</protein>
<keyword evidence="7 9" id="KW-0413">Isomerase</keyword>
<dbReference type="EMBL" id="JABBFO010000002">
    <property type="protein sequence ID" value="MBT0726438.1"/>
    <property type="molecule type" value="Genomic_DNA"/>
</dbReference>
<name>A0ABS5T3X0_9GAMM</name>
<dbReference type="PIRSF" id="PIRSF001486">
    <property type="entry name" value="CatC"/>
    <property type="match status" value="1"/>
</dbReference>
<keyword evidence="6 9" id="KW-0058">Aromatic hydrocarbons catabolism</keyword>
<comment type="subunit">
    <text evidence="4">Homodecamer.</text>
</comment>
<evidence type="ECO:0000256" key="6">
    <source>
        <dbReference type="ARBA" id="ARBA00022797"/>
    </source>
</evidence>
<dbReference type="EC" id="5.3.3.4" evidence="5 8"/>
<dbReference type="InterPro" id="IPR011008">
    <property type="entry name" value="Dimeric_a/b-barrel"/>
</dbReference>
<dbReference type="InterPro" id="IPR003464">
    <property type="entry name" value="Muconolactone_d_Isoase"/>
</dbReference>
<dbReference type="NCBIfam" id="TIGR03221">
    <property type="entry name" value="muco_delta"/>
    <property type="match status" value="1"/>
</dbReference>
<dbReference type="RefSeq" id="WP_214212263.1">
    <property type="nucleotide sequence ID" value="NZ_JABBFO010000002.1"/>
</dbReference>
<evidence type="ECO:0000256" key="2">
    <source>
        <dbReference type="ARBA" id="ARBA00005193"/>
    </source>
</evidence>
<gene>
    <name evidence="11" type="primary">catC</name>
    <name evidence="11" type="ORF">HGT73_03415</name>
</gene>
<proteinExistence type="inferred from homology"/>
<comment type="catalytic activity">
    <reaction evidence="1 9">
        <text>(S)-muconolactone = (4,5-dihydro-5-oxofuran-2-yl)-acetate</text>
        <dbReference type="Rhea" id="RHEA:12348"/>
        <dbReference type="ChEBI" id="CHEBI:58425"/>
        <dbReference type="ChEBI" id="CHEBI:58736"/>
        <dbReference type="EC" id="5.3.3.4"/>
    </reaction>
</comment>
<accession>A0ABS5T3X0</accession>
<comment type="similarity">
    <text evidence="3 9">Belongs to the muconolactone Delta-isomerase family.</text>
</comment>
<evidence type="ECO:0000313" key="11">
    <source>
        <dbReference type="EMBL" id="MBT0726438.1"/>
    </source>
</evidence>
<evidence type="ECO:0000256" key="9">
    <source>
        <dbReference type="PIRNR" id="PIRNR001486"/>
    </source>
</evidence>
<feature type="domain" description="Muconolactone isomerase" evidence="10">
    <location>
        <begin position="1"/>
        <end position="89"/>
    </location>
</feature>
<evidence type="ECO:0000256" key="8">
    <source>
        <dbReference type="NCBIfam" id="TIGR03221"/>
    </source>
</evidence>
<keyword evidence="12" id="KW-1185">Reference proteome</keyword>
<dbReference type="SUPFAM" id="SSF54909">
    <property type="entry name" value="Dimeric alpha+beta barrel"/>
    <property type="match status" value="1"/>
</dbReference>
<dbReference type="InterPro" id="IPR026029">
    <property type="entry name" value="MLI_dom"/>
</dbReference>
<evidence type="ECO:0000256" key="5">
    <source>
        <dbReference type="ARBA" id="ARBA00012070"/>
    </source>
</evidence>
<evidence type="ECO:0000256" key="4">
    <source>
        <dbReference type="ARBA" id="ARBA00011365"/>
    </source>
</evidence>
<evidence type="ECO:0000256" key="7">
    <source>
        <dbReference type="ARBA" id="ARBA00023235"/>
    </source>
</evidence>
<evidence type="ECO:0000256" key="3">
    <source>
        <dbReference type="ARBA" id="ARBA00010882"/>
    </source>
</evidence>
<evidence type="ECO:0000313" key="12">
    <source>
        <dbReference type="Proteomes" id="UP000786875"/>
    </source>
</evidence>
<evidence type="ECO:0000259" key="10">
    <source>
        <dbReference type="Pfam" id="PF02426"/>
    </source>
</evidence>
<comment type="pathway">
    <text evidence="2 9">Aromatic compound metabolism; beta-ketoadipate pathway; 5-oxo-4,5-dihydro-2-furylacetate from catechol: step 3/3.</text>
</comment>
<dbReference type="Proteomes" id="UP000786875">
    <property type="component" value="Unassembled WGS sequence"/>
</dbReference>
<organism evidence="11 12">
    <name type="scientific">Rosenbergiella australiborealis</name>
    <dbReference type="NCBI Taxonomy" id="1544696"/>
    <lineage>
        <taxon>Bacteria</taxon>
        <taxon>Pseudomonadati</taxon>
        <taxon>Pseudomonadota</taxon>
        <taxon>Gammaproteobacteria</taxon>
        <taxon>Enterobacterales</taxon>
        <taxon>Erwiniaceae</taxon>
        <taxon>Rosenbergiella</taxon>
    </lineage>
</organism>
<dbReference type="Pfam" id="PF02426">
    <property type="entry name" value="MIase"/>
    <property type="match status" value="1"/>
</dbReference>
<dbReference type="Gene3D" id="3.30.70.1060">
    <property type="entry name" value="Dimeric alpha+beta barrel"/>
    <property type="match status" value="1"/>
</dbReference>